<feature type="compositionally biased region" description="Polar residues" evidence="1">
    <location>
        <begin position="144"/>
        <end position="155"/>
    </location>
</feature>
<name>Q6EPM8_ORYSJ</name>
<feature type="compositionally biased region" description="Low complexity" evidence="1">
    <location>
        <begin position="174"/>
        <end position="199"/>
    </location>
</feature>
<dbReference type="AlphaFoldDB" id="Q6EPM8"/>
<proteinExistence type="predicted"/>
<organism evidence="2 3">
    <name type="scientific">Oryza sativa subsp. japonica</name>
    <name type="common">Rice</name>
    <dbReference type="NCBI Taxonomy" id="39947"/>
    <lineage>
        <taxon>Eukaryota</taxon>
        <taxon>Viridiplantae</taxon>
        <taxon>Streptophyta</taxon>
        <taxon>Embryophyta</taxon>
        <taxon>Tracheophyta</taxon>
        <taxon>Spermatophyta</taxon>
        <taxon>Magnoliopsida</taxon>
        <taxon>Liliopsida</taxon>
        <taxon>Poales</taxon>
        <taxon>Poaceae</taxon>
        <taxon>BOP clade</taxon>
        <taxon>Oryzoideae</taxon>
        <taxon>Oryzeae</taxon>
        <taxon>Oryzinae</taxon>
        <taxon>Oryza</taxon>
        <taxon>Oryza sativa</taxon>
    </lineage>
</organism>
<dbReference type="Proteomes" id="UP000000763">
    <property type="component" value="Chromosome 2"/>
</dbReference>
<accession>Q6EPM8</accession>
<protein>
    <submittedName>
        <fullName evidence="2">Uncharacterized protein</fullName>
    </submittedName>
</protein>
<sequence length="247" mass="26088">MPWGPETCCGTVRQLESLSVLAERVPRDSTAASRQERFDVDIYRPDATVHAYDAGLRCSPVPAVDPCFRFRSRTFLTSGRARVLTDNEEDDPPPPTPFAVPSRPAPTLETLSLWLRRHLPAPPLSGLLAPPSRIVPLHLATKGTCGSPTAQSSRPSRAIGLSGSEGEGGGGGRALTSASTAASMGGPRPRAAAAARFGRTPPPCTMTASASASRPAPPPRNAAEMPPPPSCHHRRVATTPPSRHHRP</sequence>
<feature type="region of interest" description="Disordered" evidence="1">
    <location>
        <begin position="143"/>
        <end position="247"/>
    </location>
</feature>
<dbReference type="EMBL" id="AP005823">
    <property type="protein sequence ID" value="BAD29392.1"/>
    <property type="molecule type" value="Genomic_DNA"/>
</dbReference>
<feature type="compositionally biased region" description="Pro residues" evidence="1">
    <location>
        <begin position="215"/>
        <end position="230"/>
    </location>
</feature>
<evidence type="ECO:0000313" key="2">
    <source>
        <dbReference type="EMBL" id="BAD29392.1"/>
    </source>
</evidence>
<feature type="compositionally biased region" description="Gly residues" evidence="1">
    <location>
        <begin position="163"/>
        <end position="173"/>
    </location>
</feature>
<reference evidence="3" key="2">
    <citation type="journal article" date="2008" name="Nucleic Acids Res.">
        <title>The rice annotation project database (RAP-DB): 2008 update.</title>
        <authorList>
            <consortium name="The rice annotation project (RAP)"/>
        </authorList>
    </citation>
    <scope>GENOME REANNOTATION</scope>
    <source>
        <strain evidence="3">cv. Nipponbare</strain>
    </source>
</reference>
<feature type="region of interest" description="Disordered" evidence="1">
    <location>
        <begin position="83"/>
        <end position="104"/>
    </location>
</feature>
<feature type="compositionally biased region" description="Basic residues" evidence="1">
    <location>
        <begin position="231"/>
        <end position="247"/>
    </location>
</feature>
<evidence type="ECO:0000313" key="3">
    <source>
        <dbReference type="Proteomes" id="UP000000763"/>
    </source>
</evidence>
<evidence type="ECO:0000256" key="1">
    <source>
        <dbReference type="SAM" id="MobiDB-lite"/>
    </source>
</evidence>
<reference evidence="3" key="1">
    <citation type="journal article" date="2005" name="Nature">
        <title>The map-based sequence of the rice genome.</title>
        <authorList>
            <consortium name="International rice genome sequencing project (IRGSP)"/>
            <person name="Matsumoto T."/>
            <person name="Wu J."/>
            <person name="Kanamori H."/>
            <person name="Katayose Y."/>
            <person name="Fujisawa M."/>
            <person name="Namiki N."/>
            <person name="Mizuno H."/>
            <person name="Yamamoto K."/>
            <person name="Antonio B.A."/>
            <person name="Baba T."/>
            <person name="Sakata K."/>
            <person name="Nagamura Y."/>
            <person name="Aoki H."/>
            <person name="Arikawa K."/>
            <person name="Arita K."/>
            <person name="Bito T."/>
            <person name="Chiden Y."/>
            <person name="Fujitsuka N."/>
            <person name="Fukunaka R."/>
            <person name="Hamada M."/>
            <person name="Harada C."/>
            <person name="Hayashi A."/>
            <person name="Hijishita S."/>
            <person name="Honda M."/>
            <person name="Hosokawa S."/>
            <person name="Ichikawa Y."/>
            <person name="Idonuma A."/>
            <person name="Iijima M."/>
            <person name="Ikeda M."/>
            <person name="Ikeno M."/>
            <person name="Ito K."/>
            <person name="Ito S."/>
            <person name="Ito T."/>
            <person name="Ito Y."/>
            <person name="Ito Y."/>
            <person name="Iwabuchi A."/>
            <person name="Kamiya K."/>
            <person name="Karasawa W."/>
            <person name="Kurita K."/>
            <person name="Katagiri S."/>
            <person name="Kikuta A."/>
            <person name="Kobayashi H."/>
            <person name="Kobayashi N."/>
            <person name="Machita K."/>
            <person name="Maehara T."/>
            <person name="Masukawa M."/>
            <person name="Mizubayashi T."/>
            <person name="Mukai Y."/>
            <person name="Nagasaki H."/>
            <person name="Nagata Y."/>
            <person name="Naito S."/>
            <person name="Nakashima M."/>
            <person name="Nakama Y."/>
            <person name="Nakamichi Y."/>
            <person name="Nakamura M."/>
            <person name="Meguro A."/>
            <person name="Negishi M."/>
            <person name="Ohta I."/>
            <person name="Ohta T."/>
            <person name="Okamoto M."/>
            <person name="Ono N."/>
            <person name="Saji S."/>
            <person name="Sakaguchi M."/>
            <person name="Sakai K."/>
            <person name="Shibata M."/>
            <person name="Shimokawa T."/>
            <person name="Song J."/>
            <person name="Takazaki Y."/>
            <person name="Terasawa K."/>
            <person name="Tsugane M."/>
            <person name="Tsuji K."/>
            <person name="Ueda S."/>
            <person name="Waki K."/>
            <person name="Yamagata H."/>
            <person name="Yamamoto M."/>
            <person name="Yamamoto S."/>
            <person name="Yamane H."/>
            <person name="Yoshiki S."/>
            <person name="Yoshihara R."/>
            <person name="Yukawa K."/>
            <person name="Zhong H."/>
            <person name="Yano M."/>
            <person name="Yuan Q."/>
            <person name="Ouyang S."/>
            <person name="Liu J."/>
            <person name="Jones K.M."/>
            <person name="Gansberger K."/>
            <person name="Moffat K."/>
            <person name="Hill J."/>
            <person name="Bera J."/>
            <person name="Fadrosh D."/>
            <person name="Jin S."/>
            <person name="Johri S."/>
            <person name="Kim M."/>
            <person name="Overton L."/>
            <person name="Reardon M."/>
            <person name="Tsitrin T."/>
            <person name="Vuong H."/>
            <person name="Weaver B."/>
            <person name="Ciecko A."/>
            <person name="Tallon L."/>
            <person name="Jackson J."/>
            <person name="Pai G."/>
            <person name="Aken S.V."/>
            <person name="Utterback T."/>
            <person name="Reidmuller S."/>
            <person name="Feldblyum T."/>
            <person name="Hsiao J."/>
            <person name="Zismann V."/>
            <person name="Iobst S."/>
            <person name="de Vazeille A.R."/>
            <person name="Buell C.R."/>
            <person name="Ying K."/>
            <person name="Li Y."/>
            <person name="Lu T."/>
            <person name="Huang Y."/>
            <person name="Zhao Q."/>
            <person name="Feng Q."/>
            <person name="Zhang L."/>
            <person name="Zhu J."/>
            <person name="Weng Q."/>
            <person name="Mu J."/>
            <person name="Lu Y."/>
            <person name="Fan D."/>
            <person name="Liu Y."/>
            <person name="Guan J."/>
            <person name="Zhang Y."/>
            <person name="Yu S."/>
            <person name="Liu X."/>
            <person name="Zhang Y."/>
            <person name="Hong G."/>
            <person name="Han B."/>
            <person name="Choisne N."/>
            <person name="Demange N."/>
            <person name="Orjeda G."/>
            <person name="Samain S."/>
            <person name="Cattolico L."/>
            <person name="Pelletier E."/>
            <person name="Couloux A."/>
            <person name="Segurens B."/>
            <person name="Wincker P."/>
            <person name="D'Hont A."/>
            <person name="Scarpelli C."/>
            <person name="Weissenbach J."/>
            <person name="Salanoubat M."/>
            <person name="Quetier F."/>
            <person name="Yu Y."/>
            <person name="Kim H.R."/>
            <person name="Rambo T."/>
            <person name="Currie J."/>
            <person name="Collura K."/>
            <person name="Luo M."/>
            <person name="Yang T."/>
            <person name="Ammiraju J.S.S."/>
            <person name="Engler F."/>
            <person name="Soderlund C."/>
            <person name="Wing R.A."/>
            <person name="Palmer L.E."/>
            <person name="de la Bastide M."/>
            <person name="Spiegel L."/>
            <person name="Nascimento L."/>
            <person name="Zutavern T."/>
            <person name="O'Shaughnessy A."/>
            <person name="Dike S."/>
            <person name="Dedhia N."/>
            <person name="Preston R."/>
            <person name="Balija V."/>
            <person name="McCombie W.R."/>
            <person name="Chow T."/>
            <person name="Chen H."/>
            <person name="Chung M."/>
            <person name="Chen C."/>
            <person name="Shaw J."/>
            <person name="Wu H."/>
            <person name="Hsiao K."/>
            <person name="Chao Y."/>
            <person name="Chu M."/>
            <person name="Cheng C."/>
            <person name="Hour A."/>
            <person name="Lee P."/>
            <person name="Lin S."/>
            <person name="Lin Y."/>
            <person name="Liou J."/>
            <person name="Liu S."/>
            <person name="Hsing Y."/>
            <person name="Raghuvanshi S."/>
            <person name="Mohanty A."/>
            <person name="Bharti A.K."/>
            <person name="Gaur A."/>
            <person name="Gupta V."/>
            <person name="Kumar D."/>
            <person name="Ravi V."/>
            <person name="Vij S."/>
            <person name="Kapur A."/>
            <person name="Khurana P."/>
            <person name="Khurana P."/>
            <person name="Khurana J.P."/>
            <person name="Tyagi A.K."/>
            <person name="Gaikwad K."/>
            <person name="Singh A."/>
            <person name="Dalal V."/>
            <person name="Srivastava S."/>
            <person name="Dixit A."/>
            <person name="Pal A.K."/>
            <person name="Ghazi I.A."/>
            <person name="Yadav M."/>
            <person name="Pandit A."/>
            <person name="Bhargava A."/>
            <person name="Sureshbabu K."/>
            <person name="Batra K."/>
            <person name="Sharma T.R."/>
            <person name="Mohapatra T."/>
            <person name="Singh N.K."/>
            <person name="Messing J."/>
            <person name="Nelson A.B."/>
            <person name="Fuks G."/>
            <person name="Kavchok S."/>
            <person name="Keizer G."/>
            <person name="Linton E."/>
            <person name="Llaca V."/>
            <person name="Song R."/>
            <person name="Tanyolac B."/>
            <person name="Young S."/>
            <person name="Ho-Il K."/>
            <person name="Hahn J.H."/>
            <person name="Sangsakoo G."/>
            <person name="Vanavichit A."/>
            <person name="de Mattos Luiz.A.T."/>
            <person name="Zimmer P.D."/>
            <person name="Malone G."/>
            <person name="Dellagostin O."/>
            <person name="de Oliveira A.C."/>
            <person name="Bevan M."/>
            <person name="Bancroft I."/>
            <person name="Minx P."/>
            <person name="Cordum H."/>
            <person name="Wilson R."/>
            <person name="Cheng Z."/>
            <person name="Jin W."/>
            <person name="Jiang J."/>
            <person name="Leong S.A."/>
            <person name="Iwama H."/>
            <person name="Gojobori T."/>
            <person name="Itoh T."/>
            <person name="Niimura Y."/>
            <person name="Fujii Y."/>
            <person name="Habara T."/>
            <person name="Sakai H."/>
            <person name="Sato Y."/>
            <person name="Wilson G."/>
            <person name="Kumar K."/>
            <person name="McCouch S."/>
            <person name="Juretic N."/>
            <person name="Hoen D."/>
            <person name="Wright S."/>
            <person name="Bruskiewich R."/>
            <person name="Bureau T."/>
            <person name="Miyao A."/>
            <person name="Hirochika H."/>
            <person name="Nishikawa T."/>
            <person name="Kadowaki K."/>
            <person name="Sugiura M."/>
            <person name="Burr B."/>
            <person name="Sasaki T."/>
        </authorList>
    </citation>
    <scope>NUCLEOTIDE SEQUENCE [LARGE SCALE GENOMIC DNA]</scope>
    <source>
        <strain evidence="3">cv. Nipponbare</strain>
    </source>
</reference>
<gene>
    <name evidence="2" type="primary">P0663F07.40</name>
</gene>